<evidence type="ECO:0000313" key="3">
    <source>
        <dbReference type="Proteomes" id="UP000190626"/>
    </source>
</evidence>
<dbReference type="GO" id="GO:0003677">
    <property type="term" value="F:DNA binding"/>
    <property type="evidence" value="ECO:0007669"/>
    <property type="project" value="InterPro"/>
</dbReference>
<organism evidence="2 3">
    <name type="scientific">Paenibacillus ferrarius</name>
    <dbReference type="NCBI Taxonomy" id="1469647"/>
    <lineage>
        <taxon>Bacteria</taxon>
        <taxon>Bacillati</taxon>
        <taxon>Bacillota</taxon>
        <taxon>Bacilli</taxon>
        <taxon>Bacillales</taxon>
        <taxon>Paenibacillaceae</taxon>
        <taxon>Paenibacillus</taxon>
    </lineage>
</organism>
<sequence length="142" mass="16618">MLNFNCVNCRKDVFVEKFISKEYEVDGKKLVISGIPVIQCSNCNESYFDKKASEYIDNQIKIFKSEGLENRTRELAKAKGLTQEQIGNHLELSKQRISQIFSSESIDIKIAYKLSNIMKEPIQEIFKLHNIIQREDKYYIEN</sequence>
<dbReference type="AlphaFoldDB" id="A0A1V4H8R3"/>
<dbReference type="InterPro" id="IPR001387">
    <property type="entry name" value="Cro/C1-type_HTH"/>
</dbReference>
<dbReference type="CDD" id="cd00093">
    <property type="entry name" value="HTH_XRE"/>
    <property type="match status" value="1"/>
</dbReference>
<comment type="caution">
    <text evidence="2">The sequence shown here is derived from an EMBL/GenBank/DDBJ whole genome shotgun (WGS) entry which is preliminary data.</text>
</comment>
<gene>
    <name evidence="2" type="ORF">BC351_10435</name>
</gene>
<reference evidence="3" key="1">
    <citation type="submission" date="2016-07" db="EMBL/GenBank/DDBJ databases">
        <authorList>
            <person name="Florea S."/>
            <person name="Webb J.S."/>
            <person name="Jaromczyk J."/>
            <person name="Schardl C.L."/>
        </authorList>
    </citation>
    <scope>NUCLEOTIDE SEQUENCE [LARGE SCALE GENOMIC DNA]</scope>
    <source>
        <strain evidence="3">CY1</strain>
    </source>
</reference>
<accession>A0A1V4H8R3</accession>
<dbReference type="SUPFAM" id="SSF47413">
    <property type="entry name" value="lambda repressor-like DNA-binding domains"/>
    <property type="match status" value="1"/>
</dbReference>
<protein>
    <recommendedName>
        <fullName evidence="1">HTH cro/C1-type domain-containing protein</fullName>
    </recommendedName>
</protein>
<evidence type="ECO:0000259" key="1">
    <source>
        <dbReference type="PROSITE" id="PS50943"/>
    </source>
</evidence>
<dbReference type="Pfam" id="PF01381">
    <property type="entry name" value="HTH_3"/>
    <property type="match status" value="1"/>
</dbReference>
<name>A0A1V4H8R3_9BACL</name>
<dbReference type="InterPro" id="IPR022453">
    <property type="entry name" value="Znf_MqsA-type"/>
</dbReference>
<dbReference type="InterPro" id="IPR010982">
    <property type="entry name" value="Lambda_DNA-bd_dom_sf"/>
</dbReference>
<dbReference type="Proteomes" id="UP000190626">
    <property type="component" value="Unassembled WGS sequence"/>
</dbReference>
<dbReference type="Gene3D" id="3.10.20.860">
    <property type="match status" value="1"/>
</dbReference>
<dbReference type="SMART" id="SM00530">
    <property type="entry name" value="HTH_XRE"/>
    <property type="match status" value="1"/>
</dbReference>
<dbReference type="PROSITE" id="PS50943">
    <property type="entry name" value="HTH_CROC1"/>
    <property type="match status" value="1"/>
</dbReference>
<dbReference type="EMBL" id="MBTG01000056">
    <property type="protein sequence ID" value="OPH47600.1"/>
    <property type="molecule type" value="Genomic_DNA"/>
</dbReference>
<proteinExistence type="predicted"/>
<dbReference type="RefSeq" id="WP_079420229.1">
    <property type="nucleotide sequence ID" value="NZ_MBTG01000056.1"/>
</dbReference>
<feature type="domain" description="HTH cro/C1-type" evidence="1">
    <location>
        <begin position="73"/>
        <end position="125"/>
    </location>
</feature>
<dbReference type="Gene3D" id="1.10.260.40">
    <property type="entry name" value="lambda repressor-like DNA-binding domains"/>
    <property type="match status" value="1"/>
</dbReference>
<evidence type="ECO:0000313" key="2">
    <source>
        <dbReference type="EMBL" id="OPH47600.1"/>
    </source>
</evidence>
<dbReference type="NCBIfam" id="TIGR03831">
    <property type="entry name" value="YgiT_finger"/>
    <property type="match status" value="1"/>
</dbReference>
<keyword evidence="3" id="KW-1185">Reference proteome</keyword>